<dbReference type="Proteomes" id="UP000226429">
    <property type="component" value="Unassembled WGS sequence"/>
</dbReference>
<dbReference type="FunFam" id="3.40.50.300:FF:000398">
    <property type="entry name" value="Type IV pilus assembly ATPase PilB"/>
    <property type="match status" value="1"/>
</dbReference>
<keyword evidence="3" id="KW-0067">ATP-binding</keyword>
<dbReference type="SUPFAM" id="SSF52540">
    <property type="entry name" value="P-loop containing nucleoside triphosphate hydrolases"/>
    <property type="match status" value="1"/>
</dbReference>
<name>A0A370CMS1_9COXI</name>
<dbReference type="Gene3D" id="3.30.300.160">
    <property type="entry name" value="Type II secretion system, protein E, N-terminal domain"/>
    <property type="match status" value="1"/>
</dbReference>
<evidence type="ECO:0000259" key="4">
    <source>
        <dbReference type="PROSITE" id="PS00662"/>
    </source>
</evidence>
<sequence length="591" mass="66998">MRQYIFRRICVILNKLGMMDLSVMEKLAINNFLRHLRIDCGLKKEVIVEMINYAKQKKLSFITYLIHAKKIDSNYLAQLLAKEFLLTFIDLDTVDPSQLPIHLINENLLQQYQILPLWQDNEKLGLAMVDPSHQVAIDDVRFSTGLILEYIVVEAKQLTLMLGKLRNQSTILNQTSCKLDLSVGSKSRTEDVNIPPIPLNNTTEDEVAIINYVYQLLLYAIARNASDVHLEPYQEHLEIRFRIDGLLYVMVVLPKYLIQRIITRLKIMSQLDIAERRVPQDGRFRIQDAKGRDVDCRLSTCPTIYGEKLVIRILDSNKMLLEIDKLGMNEVQKYEFLQALNSPHGMILVTGPTGSGKTITLYTALNFLKKSTVNISSVENPVEIILPGINQVNVNSAVGLNFSCVLRAFLRQDPDIIMVGEMRDQETAEIGIKAAQTGHLVLSTLHTNSAAESLIRLANMGIPTYNIAASVHLIVAQRLVRRLCIDCKVEDKLPEKVLYKLGLIDDEKNKIKIFSSRGCSKCTDGYRGRTGIFEILTLTDEIRKLILQENSALEISLLARKTGMQTLYLSALSKLKQGEISLLEMKRVTKD</sequence>
<feature type="domain" description="Bacterial type II secretion system protein E" evidence="4">
    <location>
        <begin position="410"/>
        <end position="424"/>
    </location>
</feature>
<keyword evidence="2" id="KW-0547">Nucleotide-binding</keyword>
<dbReference type="SUPFAM" id="SSF160246">
    <property type="entry name" value="EspE N-terminal domain-like"/>
    <property type="match status" value="1"/>
</dbReference>
<dbReference type="InterPro" id="IPR007831">
    <property type="entry name" value="T2SS_GspE_N"/>
</dbReference>
<evidence type="ECO:0000313" key="5">
    <source>
        <dbReference type="EMBL" id="RDH41156.1"/>
    </source>
</evidence>
<reference evidence="5 6" key="1">
    <citation type="journal article" date="2017" name="Int. J. Syst. Evol. Microbiol.">
        <title>Aquarickettsiella crustaci n. gen. n. sp. (Gammaproteobacteria: Legionellales: Coxiellaceae); a bacterial pathogen of the freshwater crustacean: Gammarus fossarum (Malacostraca: Amphipoda).</title>
        <authorList>
            <person name="Bojko J."/>
            <person name="Dunn A.M."/>
            <person name="Stebbing P.D."/>
            <person name="Van Aerle R."/>
            <person name="Bacela-Spychalska K."/>
            <person name="Bean T.P."/>
            <person name="Stentiford G.D."/>
        </authorList>
    </citation>
    <scope>NUCLEOTIDE SEQUENCE [LARGE SCALE GENOMIC DNA]</scope>
    <source>
        <strain evidence="5">RA15029</strain>
    </source>
</reference>
<dbReference type="GO" id="GO:0005524">
    <property type="term" value="F:ATP binding"/>
    <property type="evidence" value="ECO:0007669"/>
    <property type="project" value="UniProtKB-KW"/>
</dbReference>
<comment type="similarity">
    <text evidence="1">Belongs to the GSP E family.</text>
</comment>
<dbReference type="Gene3D" id="3.30.450.90">
    <property type="match status" value="1"/>
</dbReference>
<dbReference type="PANTHER" id="PTHR30258:SF1">
    <property type="entry name" value="PROTEIN TRANSPORT PROTEIN HOFB HOMOLOG"/>
    <property type="match status" value="1"/>
</dbReference>
<dbReference type="InterPro" id="IPR027417">
    <property type="entry name" value="P-loop_NTPase"/>
</dbReference>
<dbReference type="AlphaFoldDB" id="A0A370CMS1"/>
<dbReference type="CDD" id="cd01129">
    <property type="entry name" value="PulE-GspE-like"/>
    <property type="match status" value="1"/>
</dbReference>
<evidence type="ECO:0000256" key="2">
    <source>
        <dbReference type="ARBA" id="ARBA00022741"/>
    </source>
</evidence>
<evidence type="ECO:0000256" key="1">
    <source>
        <dbReference type="ARBA" id="ARBA00006611"/>
    </source>
</evidence>
<dbReference type="PANTHER" id="PTHR30258">
    <property type="entry name" value="TYPE II SECRETION SYSTEM PROTEIN GSPE-RELATED"/>
    <property type="match status" value="1"/>
</dbReference>
<dbReference type="Gene3D" id="3.40.50.300">
    <property type="entry name" value="P-loop containing nucleotide triphosphate hydrolases"/>
    <property type="match status" value="1"/>
</dbReference>
<dbReference type="GO" id="GO:0005886">
    <property type="term" value="C:plasma membrane"/>
    <property type="evidence" value="ECO:0007669"/>
    <property type="project" value="TreeGrafter"/>
</dbReference>
<reference evidence="5 6" key="2">
    <citation type="journal article" date="2018" name="J. Invertebr. Pathol.">
        <title>'Candidatus Aquirickettsiella gammari' (Gammaproteobacteria: Legionellales: Coxiellaceae): A bacterial pathogen of the freshwater crustacean Gammarus fossarum (Malacostraca: Amphipoda).</title>
        <authorList>
            <person name="Bojko J."/>
            <person name="Dunn A.M."/>
            <person name="Stebbing P.D."/>
            <person name="van Aerle R."/>
            <person name="Bacela-Spychalska K."/>
            <person name="Bean T.P."/>
            <person name="Urrutia A."/>
            <person name="Stentiford G.D."/>
        </authorList>
    </citation>
    <scope>NUCLEOTIDE SEQUENCE [LARGE SCALE GENOMIC DNA]</scope>
    <source>
        <strain evidence="5">RA15029</strain>
    </source>
</reference>
<dbReference type="InterPro" id="IPR001482">
    <property type="entry name" value="T2SS/T4SS_dom"/>
</dbReference>
<dbReference type="PROSITE" id="PS00662">
    <property type="entry name" value="T2SP_E"/>
    <property type="match status" value="1"/>
</dbReference>
<accession>A0A370CMS1</accession>
<keyword evidence="6" id="KW-1185">Reference proteome</keyword>
<comment type="caution">
    <text evidence="5">The sequence shown here is derived from an EMBL/GenBank/DDBJ whole genome shotgun (WGS) entry which is preliminary data.</text>
</comment>
<organism evidence="5 6">
    <name type="scientific">Candidatus Aquirickettsiella gammari</name>
    <dbReference type="NCBI Taxonomy" id="2016198"/>
    <lineage>
        <taxon>Bacteria</taxon>
        <taxon>Pseudomonadati</taxon>
        <taxon>Pseudomonadota</taxon>
        <taxon>Gammaproteobacteria</taxon>
        <taxon>Legionellales</taxon>
        <taxon>Coxiellaceae</taxon>
        <taxon>Candidatus Aquirickettsiella</taxon>
    </lineage>
</organism>
<dbReference type="GO" id="GO:0016887">
    <property type="term" value="F:ATP hydrolysis activity"/>
    <property type="evidence" value="ECO:0007669"/>
    <property type="project" value="TreeGrafter"/>
</dbReference>
<dbReference type="EMBL" id="NMOS02000001">
    <property type="protein sequence ID" value="RDH41156.1"/>
    <property type="molecule type" value="Genomic_DNA"/>
</dbReference>
<dbReference type="Pfam" id="PF05157">
    <property type="entry name" value="MshEN"/>
    <property type="match status" value="1"/>
</dbReference>
<evidence type="ECO:0000256" key="3">
    <source>
        <dbReference type="ARBA" id="ARBA00022840"/>
    </source>
</evidence>
<evidence type="ECO:0000313" key="6">
    <source>
        <dbReference type="Proteomes" id="UP000226429"/>
    </source>
</evidence>
<proteinExistence type="inferred from homology"/>
<gene>
    <name evidence="5" type="ORF">CFE62_000650</name>
</gene>
<dbReference type="Pfam" id="PF00437">
    <property type="entry name" value="T2SSE"/>
    <property type="match status" value="1"/>
</dbReference>
<dbReference type="InterPro" id="IPR037257">
    <property type="entry name" value="T2SS_E_N_sf"/>
</dbReference>
<protein>
    <submittedName>
        <fullName evidence="5">Type IV-A pilus assembly ATPase PilB</fullName>
    </submittedName>
</protein>